<feature type="region of interest" description="Disordered" evidence="1">
    <location>
        <begin position="21"/>
        <end position="66"/>
    </location>
</feature>
<feature type="compositionally biased region" description="Basic residues" evidence="1">
    <location>
        <begin position="27"/>
        <end position="36"/>
    </location>
</feature>
<feature type="compositionally biased region" description="Basic and acidic residues" evidence="1">
    <location>
        <begin position="115"/>
        <end position="133"/>
    </location>
</feature>
<gene>
    <name evidence="2" type="ORF">LWI28_019123</name>
</gene>
<evidence type="ECO:0000313" key="3">
    <source>
        <dbReference type="Proteomes" id="UP001064489"/>
    </source>
</evidence>
<reference evidence="2" key="1">
    <citation type="journal article" date="2022" name="Plant J.">
        <title>Strategies of tolerance reflected in two North American maple genomes.</title>
        <authorList>
            <person name="McEvoy S.L."/>
            <person name="Sezen U.U."/>
            <person name="Trouern-Trend A."/>
            <person name="McMahon S.M."/>
            <person name="Schaberg P.G."/>
            <person name="Yang J."/>
            <person name="Wegrzyn J.L."/>
            <person name="Swenson N.G."/>
        </authorList>
    </citation>
    <scope>NUCLEOTIDE SEQUENCE</scope>
    <source>
        <strain evidence="2">91603</strain>
    </source>
</reference>
<dbReference type="AlphaFoldDB" id="A0AAD5IRS1"/>
<keyword evidence="3" id="KW-1185">Reference proteome</keyword>
<name>A0AAD5IRS1_ACENE</name>
<sequence>MRSMSSTKDIGIATWNGLLVERDPTNGRRKTVKKKTRAEARSSRQAHEDTEEMDFDQEPPVLEDVGNGKVPWQRLITGIEGFKVTMNEMSLGFTIEIRENMIERVRVEHERNLAVEKRGKVKDDGDGDERGGSEKYSGGGGGEVVREERKVRRL</sequence>
<evidence type="ECO:0000256" key="1">
    <source>
        <dbReference type="SAM" id="MobiDB-lite"/>
    </source>
</evidence>
<accession>A0AAD5IRS1</accession>
<comment type="caution">
    <text evidence="2">The sequence shown here is derived from an EMBL/GenBank/DDBJ whole genome shotgun (WGS) entry which is preliminary data.</text>
</comment>
<reference evidence="2" key="2">
    <citation type="submission" date="2023-02" db="EMBL/GenBank/DDBJ databases">
        <authorList>
            <person name="Swenson N.G."/>
            <person name="Wegrzyn J.L."/>
            <person name="Mcevoy S.L."/>
        </authorList>
    </citation>
    <scope>NUCLEOTIDE SEQUENCE</scope>
    <source>
        <strain evidence="2">91603</strain>
        <tissue evidence="2">Leaf</tissue>
    </source>
</reference>
<feature type="region of interest" description="Disordered" evidence="1">
    <location>
        <begin position="115"/>
        <end position="154"/>
    </location>
</feature>
<feature type="compositionally biased region" description="Basic and acidic residues" evidence="1">
    <location>
        <begin position="144"/>
        <end position="154"/>
    </location>
</feature>
<dbReference type="Proteomes" id="UP001064489">
    <property type="component" value="Chromosome 8"/>
</dbReference>
<organism evidence="2 3">
    <name type="scientific">Acer negundo</name>
    <name type="common">Box elder</name>
    <dbReference type="NCBI Taxonomy" id="4023"/>
    <lineage>
        <taxon>Eukaryota</taxon>
        <taxon>Viridiplantae</taxon>
        <taxon>Streptophyta</taxon>
        <taxon>Embryophyta</taxon>
        <taxon>Tracheophyta</taxon>
        <taxon>Spermatophyta</taxon>
        <taxon>Magnoliopsida</taxon>
        <taxon>eudicotyledons</taxon>
        <taxon>Gunneridae</taxon>
        <taxon>Pentapetalae</taxon>
        <taxon>rosids</taxon>
        <taxon>malvids</taxon>
        <taxon>Sapindales</taxon>
        <taxon>Sapindaceae</taxon>
        <taxon>Hippocastanoideae</taxon>
        <taxon>Acereae</taxon>
        <taxon>Acer</taxon>
    </lineage>
</organism>
<protein>
    <submittedName>
        <fullName evidence="2">Uncharacterized protein</fullName>
    </submittedName>
</protein>
<evidence type="ECO:0000313" key="2">
    <source>
        <dbReference type="EMBL" id="KAI9174552.1"/>
    </source>
</evidence>
<proteinExistence type="predicted"/>
<feature type="compositionally biased region" description="Basic and acidic residues" evidence="1">
    <location>
        <begin position="37"/>
        <end position="48"/>
    </location>
</feature>
<dbReference type="EMBL" id="JAJSOW010000103">
    <property type="protein sequence ID" value="KAI9174552.1"/>
    <property type="molecule type" value="Genomic_DNA"/>
</dbReference>